<dbReference type="InterPro" id="IPR023186">
    <property type="entry name" value="IUNH"/>
</dbReference>
<evidence type="ECO:0000256" key="1">
    <source>
        <dbReference type="ARBA" id="ARBA00022801"/>
    </source>
</evidence>
<dbReference type="RefSeq" id="WP_087108787.1">
    <property type="nucleotide sequence ID" value="NZ_CBCSCN010000008.1"/>
</dbReference>
<protein>
    <submittedName>
        <fullName evidence="4">Pyrimidine-specific ribonucleoside hydrolase RihB</fullName>
        <ecNumber evidence="4">3.2.2.8</ecNumber>
    </submittedName>
</protein>
<gene>
    <name evidence="4" type="primary">rihB</name>
    <name evidence="4" type="ORF">EHSB41UT_01698</name>
</gene>
<dbReference type="PANTHER" id="PTHR12304">
    <property type="entry name" value="INOSINE-URIDINE PREFERRING NUCLEOSIDE HYDROLASE"/>
    <property type="match status" value="1"/>
</dbReference>
<dbReference type="Proteomes" id="UP000196573">
    <property type="component" value="Unassembled WGS sequence"/>
</dbReference>
<dbReference type="PANTHER" id="PTHR12304:SF4">
    <property type="entry name" value="URIDINE NUCLEOSIDASE"/>
    <property type="match status" value="1"/>
</dbReference>
<dbReference type="SUPFAM" id="SSF53590">
    <property type="entry name" value="Nucleoside hydrolase"/>
    <property type="match status" value="1"/>
</dbReference>
<dbReference type="GO" id="GO:0008477">
    <property type="term" value="F:purine nucleosidase activity"/>
    <property type="evidence" value="ECO:0007669"/>
    <property type="project" value="TreeGrafter"/>
</dbReference>
<evidence type="ECO:0000256" key="2">
    <source>
        <dbReference type="ARBA" id="ARBA00023295"/>
    </source>
</evidence>
<dbReference type="EC" id="3.2.2.8" evidence="4"/>
<dbReference type="GO" id="GO:0005829">
    <property type="term" value="C:cytosol"/>
    <property type="evidence" value="ECO:0007669"/>
    <property type="project" value="TreeGrafter"/>
</dbReference>
<keyword evidence="2 4" id="KW-0326">Glycosidase</keyword>
<name>A0A1X7AIL4_9GAMM</name>
<accession>A0A1X7AIL4</accession>
<dbReference type="InterPro" id="IPR001910">
    <property type="entry name" value="Inosine/uridine_hydrolase_dom"/>
</dbReference>
<sequence>MKEKLIIDTDPGIDDALAIYCALQDNNAEVLALTTIFGNANIDITTENTLRLLDVFERDIPVYRGAAKPLVLAPKPAPAFVHGENGFGDIPQPKATRKEESLSAAQYIVNMANQHPGEITLVPLGPLTNLALALQLDPTLATKIKKVVLMGGNLHVPGNISSVAEANIYSDPHAADMVFTAQWPVTVVGLDVTHHVISTPEYFDRLEARSPVVGKFLNDITRFYMEFYQQHLDIAGCHVHDSSAIACALYPEWFEMEQGQLRVLCDEEFRGKVLMHKEMDQFFKYDPWKGLPTQNVAVKVDHDKVLNWMESL</sequence>
<dbReference type="GO" id="GO:0006152">
    <property type="term" value="P:purine nucleoside catabolic process"/>
    <property type="evidence" value="ECO:0007669"/>
    <property type="project" value="TreeGrafter"/>
</dbReference>
<keyword evidence="5" id="KW-1185">Reference proteome</keyword>
<dbReference type="AlphaFoldDB" id="A0A1X7AIL4"/>
<evidence type="ECO:0000313" key="5">
    <source>
        <dbReference type="Proteomes" id="UP000196573"/>
    </source>
</evidence>
<dbReference type="Gene3D" id="3.90.245.10">
    <property type="entry name" value="Ribonucleoside hydrolase-like"/>
    <property type="match status" value="1"/>
</dbReference>
<dbReference type="OrthoDB" id="9797882at2"/>
<evidence type="ECO:0000259" key="3">
    <source>
        <dbReference type="Pfam" id="PF01156"/>
    </source>
</evidence>
<feature type="domain" description="Inosine/uridine-preferring nucleoside hydrolase" evidence="3">
    <location>
        <begin position="5"/>
        <end position="306"/>
    </location>
</feature>
<reference evidence="4 5" key="1">
    <citation type="submission" date="2017-03" db="EMBL/GenBank/DDBJ databases">
        <authorList>
            <person name="Afonso C.L."/>
            <person name="Miller P.J."/>
            <person name="Scott M.A."/>
            <person name="Spackman E."/>
            <person name="Goraichik I."/>
            <person name="Dimitrov K.M."/>
            <person name="Suarez D.L."/>
            <person name="Swayne D.E."/>
        </authorList>
    </citation>
    <scope>NUCLEOTIDE SEQUENCE [LARGE SCALE GENOMIC DNA]</scope>
    <source>
        <strain evidence="4">SB41UT1</strain>
    </source>
</reference>
<dbReference type="GO" id="GO:0050263">
    <property type="term" value="F:ribosylpyrimidine nucleosidase activity"/>
    <property type="evidence" value="ECO:0007669"/>
    <property type="project" value="UniProtKB-EC"/>
</dbReference>
<dbReference type="CDD" id="cd02650">
    <property type="entry name" value="nuc_hydro_CaPnhB"/>
    <property type="match status" value="1"/>
</dbReference>
<dbReference type="InterPro" id="IPR036452">
    <property type="entry name" value="Ribo_hydro-like"/>
</dbReference>
<dbReference type="EMBL" id="FWPT01000003">
    <property type="protein sequence ID" value="SMA43921.1"/>
    <property type="molecule type" value="Genomic_DNA"/>
</dbReference>
<dbReference type="Pfam" id="PF01156">
    <property type="entry name" value="IU_nuc_hydro"/>
    <property type="match status" value="1"/>
</dbReference>
<keyword evidence="1 4" id="KW-0378">Hydrolase</keyword>
<evidence type="ECO:0000313" key="4">
    <source>
        <dbReference type="EMBL" id="SMA43921.1"/>
    </source>
</evidence>
<proteinExistence type="predicted"/>
<organism evidence="4 5">
    <name type="scientific">Parendozoicomonas haliclonae</name>
    <dbReference type="NCBI Taxonomy" id="1960125"/>
    <lineage>
        <taxon>Bacteria</taxon>
        <taxon>Pseudomonadati</taxon>
        <taxon>Pseudomonadota</taxon>
        <taxon>Gammaproteobacteria</taxon>
        <taxon>Oceanospirillales</taxon>
        <taxon>Endozoicomonadaceae</taxon>
        <taxon>Parendozoicomonas</taxon>
    </lineage>
</organism>